<comment type="caution">
    <text evidence="2">The sequence shown here is derived from an EMBL/GenBank/DDBJ whole genome shotgun (WGS) entry which is preliminary data.</text>
</comment>
<dbReference type="PANTHER" id="PTHR43058">
    <property type="entry name" value="SLR0655 PROTEIN"/>
    <property type="match status" value="1"/>
</dbReference>
<evidence type="ECO:0000313" key="2">
    <source>
        <dbReference type="EMBL" id="MDT0620630.1"/>
    </source>
</evidence>
<evidence type="ECO:0000259" key="1">
    <source>
        <dbReference type="Pfam" id="PF04248"/>
    </source>
</evidence>
<dbReference type="InterPro" id="IPR038694">
    <property type="entry name" value="DUF427_sf"/>
</dbReference>
<proteinExistence type="predicted"/>
<gene>
    <name evidence="2" type="ORF">RM520_03275</name>
</gene>
<dbReference type="Proteomes" id="UP001250662">
    <property type="component" value="Unassembled WGS sequence"/>
</dbReference>
<name>A0ABU3BEN6_9FLAO</name>
<accession>A0ABU3BEN6</accession>
<keyword evidence="3" id="KW-1185">Reference proteome</keyword>
<dbReference type="EMBL" id="JAVRHU010000001">
    <property type="protein sequence ID" value="MDT0620630.1"/>
    <property type="molecule type" value="Genomic_DNA"/>
</dbReference>
<protein>
    <submittedName>
        <fullName evidence="2">DUF427 domain-containing protein</fullName>
    </submittedName>
</protein>
<sequence length="186" mass="21107">MASKNTIPDWLLKARNKWQFNGKERPSFAQDPKKGQVSVWDFPRPPALVKVQQQISVYSGEICLAKTNQAFAVMETAHPPSYYLPSDAVDQNQLVIIPNKKSLCEWKGSATYWALKSAPLQPIAWSYANPFTEFEALTKHFAFYPQYFDCFVGNEKARPQPGQFYAGWITDNFAGPFKGEPGTGFW</sequence>
<feature type="domain" description="DUF427" evidence="1">
    <location>
        <begin position="56"/>
        <end position="145"/>
    </location>
</feature>
<dbReference type="InterPro" id="IPR007361">
    <property type="entry name" value="DUF427"/>
</dbReference>
<reference evidence="2 3" key="1">
    <citation type="submission" date="2023-09" db="EMBL/GenBank/DDBJ databases">
        <authorList>
            <person name="Rey-Velasco X."/>
        </authorList>
    </citation>
    <scope>NUCLEOTIDE SEQUENCE [LARGE SCALE GENOMIC DNA]</scope>
    <source>
        <strain evidence="2 3">P007</strain>
    </source>
</reference>
<dbReference type="Gene3D" id="2.170.150.40">
    <property type="entry name" value="Domain of unknown function (DUF427)"/>
    <property type="match status" value="1"/>
</dbReference>
<evidence type="ECO:0000313" key="3">
    <source>
        <dbReference type="Proteomes" id="UP001250662"/>
    </source>
</evidence>
<dbReference type="Pfam" id="PF04248">
    <property type="entry name" value="NTP_transf_9"/>
    <property type="match status" value="1"/>
</dbReference>
<organism evidence="2 3">
    <name type="scientific">Croceitalea vernalis</name>
    <dbReference type="NCBI Taxonomy" id="3075599"/>
    <lineage>
        <taxon>Bacteria</taxon>
        <taxon>Pseudomonadati</taxon>
        <taxon>Bacteroidota</taxon>
        <taxon>Flavobacteriia</taxon>
        <taxon>Flavobacteriales</taxon>
        <taxon>Flavobacteriaceae</taxon>
        <taxon>Croceitalea</taxon>
    </lineage>
</organism>
<dbReference type="RefSeq" id="WP_311386958.1">
    <property type="nucleotide sequence ID" value="NZ_JAVRHU010000001.1"/>
</dbReference>
<dbReference type="PANTHER" id="PTHR43058:SF1">
    <property type="entry name" value="DUF427 DOMAIN-CONTAINING PROTEIN"/>
    <property type="match status" value="1"/>
</dbReference>